<keyword evidence="3" id="KW-0472">Membrane</keyword>
<keyword evidence="6" id="KW-1185">Reference proteome</keyword>
<dbReference type="Proteomes" id="UP001234989">
    <property type="component" value="Chromosome 1"/>
</dbReference>
<dbReference type="Pfam" id="PF13041">
    <property type="entry name" value="PPR_2"/>
    <property type="match status" value="1"/>
</dbReference>
<dbReference type="PANTHER" id="PTHR47926:SF348">
    <property type="entry name" value="PENTATRICOPEPTIDE REPEAT-CONTAINING PROTEIN"/>
    <property type="match status" value="1"/>
</dbReference>
<dbReference type="NCBIfam" id="TIGR00756">
    <property type="entry name" value="PPR"/>
    <property type="match status" value="1"/>
</dbReference>
<dbReference type="Pfam" id="PF00646">
    <property type="entry name" value="F-box"/>
    <property type="match status" value="1"/>
</dbReference>
<dbReference type="InterPro" id="IPR001810">
    <property type="entry name" value="F-box_dom"/>
</dbReference>
<evidence type="ECO:0000256" key="2">
    <source>
        <dbReference type="PROSITE-ProRule" id="PRU00708"/>
    </source>
</evidence>
<dbReference type="PROSITE" id="PS51375">
    <property type="entry name" value="PPR"/>
    <property type="match status" value="1"/>
</dbReference>
<keyword evidence="3" id="KW-0812">Transmembrane</keyword>
<dbReference type="SUPFAM" id="SSF81383">
    <property type="entry name" value="F-box domain"/>
    <property type="match status" value="1"/>
</dbReference>
<name>A0AAF0TBX2_SOLVR</name>
<keyword evidence="1" id="KW-0677">Repeat</keyword>
<feature type="transmembrane region" description="Helical" evidence="3">
    <location>
        <begin position="62"/>
        <end position="82"/>
    </location>
</feature>
<feature type="domain" description="F-box" evidence="4">
    <location>
        <begin position="9"/>
        <end position="36"/>
    </location>
</feature>
<protein>
    <recommendedName>
        <fullName evidence="4">F-box domain-containing protein</fullName>
    </recommendedName>
</protein>
<dbReference type="InterPro" id="IPR036047">
    <property type="entry name" value="F-box-like_dom_sf"/>
</dbReference>
<dbReference type="InterPro" id="IPR046960">
    <property type="entry name" value="PPR_At4g14850-like_plant"/>
</dbReference>
<sequence>MEKMKMKFSIPDEIMFEIFSWLPVKLLMRFKCVSRLCFEPEEKKFKVDLMTKHIREGYIKNLLDVGVVLSVFMTTTLIAFMGKMGCLVYALKVFDAIISKQICSWNAMISYVALNGREKHALTMYVKMRARGLQPNEITCVAALSACAHVQLVDLGF</sequence>
<evidence type="ECO:0000256" key="1">
    <source>
        <dbReference type="ARBA" id="ARBA00022737"/>
    </source>
</evidence>
<feature type="repeat" description="PPR" evidence="2">
    <location>
        <begin position="101"/>
        <end position="135"/>
    </location>
</feature>
<keyword evidence="3" id="KW-1133">Transmembrane helix</keyword>
<dbReference type="AlphaFoldDB" id="A0AAF0TBX2"/>
<proteinExistence type="predicted"/>
<reference evidence="5" key="1">
    <citation type="submission" date="2023-08" db="EMBL/GenBank/DDBJ databases">
        <title>A de novo genome assembly of Solanum verrucosum Schlechtendal, a Mexican diploid species geographically isolated from the other diploid A-genome species in potato relatives.</title>
        <authorList>
            <person name="Hosaka K."/>
        </authorList>
    </citation>
    <scope>NUCLEOTIDE SEQUENCE</scope>
    <source>
        <tissue evidence="5">Young leaves</tissue>
    </source>
</reference>
<dbReference type="GO" id="GO:0003723">
    <property type="term" value="F:RNA binding"/>
    <property type="evidence" value="ECO:0007669"/>
    <property type="project" value="InterPro"/>
</dbReference>
<dbReference type="EMBL" id="CP133612">
    <property type="protein sequence ID" value="WMV07540.1"/>
    <property type="molecule type" value="Genomic_DNA"/>
</dbReference>
<gene>
    <name evidence="5" type="ORF">MTR67_000925</name>
</gene>
<dbReference type="InterPro" id="IPR002885">
    <property type="entry name" value="PPR_rpt"/>
</dbReference>
<dbReference type="PANTHER" id="PTHR47926">
    <property type="entry name" value="PENTATRICOPEPTIDE REPEAT-CONTAINING PROTEIN"/>
    <property type="match status" value="1"/>
</dbReference>
<accession>A0AAF0TBX2</accession>
<dbReference type="Gene3D" id="1.25.40.10">
    <property type="entry name" value="Tetratricopeptide repeat domain"/>
    <property type="match status" value="1"/>
</dbReference>
<evidence type="ECO:0000256" key="3">
    <source>
        <dbReference type="SAM" id="Phobius"/>
    </source>
</evidence>
<evidence type="ECO:0000313" key="5">
    <source>
        <dbReference type="EMBL" id="WMV07540.1"/>
    </source>
</evidence>
<organism evidence="5 6">
    <name type="scientific">Solanum verrucosum</name>
    <dbReference type="NCBI Taxonomy" id="315347"/>
    <lineage>
        <taxon>Eukaryota</taxon>
        <taxon>Viridiplantae</taxon>
        <taxon>Streptophyta</taxon>
        <taxon>Embryophyta</taxon>
        <taxon>Tracheophyta</taxon>
        <taxon>Spermatophyta</taxon>
        <taxon>Magnoliopsida</taxon>
        <taxon>eudicotyledons</taxon>
        <taxon>Gunneridae</taxon>
        <taxon>Pentapetalae</taxon>
        <taxon>asterids</taxon>
        <taxon>lamiids</taxon>
        <taxon>Solanales</taxon>
        <taxon>Solanaceae</taxon>
        <taxon>Solanoideae</taxon>
        <taxon>Solaneae</taxon>
        <taxon>Solanum</taxon>
    </lineage>
</organism>
<dbReference type="Pfam" id="PF01535">
    <property type="entry name" value="PPR"/>
    <property type="match status" value="1"/>
</dbReference>
<evidence type="ECO:0000313" key="6">
    <source>
        <dbReference type="Proteomes" id="UP001234989"/>
    </source>
</evidence>
<dbReference type="Gene3D" id="1.20.1280.50">
    <property type="match status" value="1"/>
</dbReference>
<evidence type="ECO:0000259" key="4">
    <source>
        <dbReference type="Pfam" id="PF00646"/>
    </source>
</evidence>
<dbReference type="InterPro" id="IPR011990">
    <property type="entry name" value="TPR-like_helical_dom_sf"/>
</dbReference>
<dbReference type="GO" id="GO:0009451">
    <property type="term" value="P:RNA modification"/>
    <property type="evidence" value="ECO:0007669"/>
    <property type="project" value="InterPro"/>
</dbReference>